<dbReference type="EMBL" id="JH000567">
    <property type="protein sequence ID" value="EGW09223.1"/>
    <property type="molecule type" value="Genomic_DNA"/>
</dbReference>
<gene>
    <name evidence="1" type="ORF">I79_012589</name>
</gene>
<accession>G3HP83</accession>
<evidence type="ECO:0000313" key="2">
    <source>
        <dbReference type="Proteomes" id="UP000001075"/>
    </source>
</evidence>
<dbReference type="Proteomes" id="UP000001075">
    <property type="component" value="Unassembled WGS sequence"/>
</dbReference>
<organism evidence="1 2">
    <name type="scientific">Cricetulus griseus</name>
    <name type="common">Chinese hamster</name>
    <name type="synonym">Cricetulus barabensis griseus</name>
    <dbReference type="NCBI Taxonomy" id="10029"/>
    <lineage>
        <taxon>Eukaryota</taxon>
        <taxon>Metazoa</taxon>
        <taxon>Chordata</taxon>
        <taxon>Craniata</taxon>
        <taxon>Vertebrata</taxon>
        <taxon>Euteleostomi</taxon>
        <taxon>Mammalia</taxon>
        <taxon>Eutheria</taxon>
        <taxon>Euarchontoglires</taxon>
        <taxon>Glires</taxon>
        <taxon>Rodentia</taxon>
        <taxon>Myomorpha</taxon>
        <taxon>Muroidea</taxon>
        <taxon>Cricetidae</taxon>
        <taxon>Cricetinae</taxon>
        <taxon>Cricetulus</taxon>
    </lineage>
</organism>
<proteinExistence type="predicted"/>
<dbReference type="AlphaFoldDB" id="G3HP83"/>
<name>G3HP83_CRIGR</name>
<sequence>MRVQCEVRGKRAESTFLNYFGAVSPDFTIDTELGAETSKCVVGICISSTDAAVYILSTKTLLRRLLVLLEILMDFDFL</sequence>
<reference evidence="2" key="1">
    <citation type="journal article" date="2011" name="Nat. Biotechnol.">
        <title>The genomic sequence of the Chinese hamster ovary (CHO)-K1 cell line.</title>
        <authorList>
            <person name="Xu X."/>
            <person name="Nagarajan H."/>
            <person name="Lewis N.E."/>
            <person name="Pan S."/>
            <person name="Cai Z."/>
            <person name="Liu X."/>
            <person name="Chen W."/>
            <person name="Xie M."/>
            <person name="Wang W."/>
            <person name="Hammond S."/>
            <person name="Andersen M.R."/>
            <person name="Neff N."/>
            <person name="Passarelli B."/>
            <person name="Koh W."/>
            <person name="Fan H.C."/>
            <person name="Wang J."/>
            <person name="Gui Y."/>
            <person name="Lee K.H."/>
            <person name="Betenbaugh M.J."/>
            <person name="Quake S.R."/>
            <person name="Famili I."/>
            <person name="Palsson B.O."/>
            <person name="Wang J."/>
        </authorList>
    </citation>
    <scope>NUCLEOTIDE SEQUENCE [LARGE SCALE GENOMIC DNA]</scope>
    <source>
        <strain evidence="2">CHO K1 cell line</strain>
    </source>
</reference>
<evidence type="ECO:0000313" key="1">
    <source>
        <dbReference type="EMBL" id="EGW09223.1"/>
    </source>
</evidence>
<dbReference type="InParanoid" id="G3HP83"/>
<protein>
    <submittedName>
        <fullName evidence="1">Uncharacterized protein</fullName>
    </submittedName>
</protein>